<evidence type="ECO:0000313" key="1">
    <source>
        <dbReference type="EMBL" id="OCL25416.1"/>
    </source>
</evidence>
<proteinExistence type="predicted"/>
<comment type="caution">
    <text evidence="1">The sequence shown here is derived from an EMBL/GenBank/DDBJ whole genome shotgun (WGS) entry which is preliminary data.</text>
</comment>
<sequence>MALLMILLVLAIAVYFFWLTKDDNIEDNPRKERLADIHLNQMNYSMEGSKELTEIDDNKLKGNHKSNSDLLISNYWRRHLAKDDVEFARVPGDNNRINLNNINNYKDADEELWELFNRNKLVLLAKDPYWIYTYWNVVGLETEKTEPIIRIYDITNNQDNFFDVKISPTAGNWYIKAPNSNHYYYGEIGLLTESNIFIPLAESNSIFIPTKEPHNESGGLWMKVVNGKKSYIDYQPQTSLDYNPKIQHESSPTLLED</sequence>
<dbReference type="Pfam" id="PF16258">
    <property type="entry name" value="DUF4912"/>
    <property type="match status" value="1"/>
</dbReference>
<dbReference type="InterPro" id="IPR032585">
    <property type="entry name" value="DUF4912"/>
</dbReference>
<name>A0A1C0A5P8_9FIRM</name>
<evidence type="ECO:0008006" key="3">
    <source>
        <dbReference type="Google" id="ProtNLM"/>
    </source>
</evidence>
<reference evidence="1 2" key="2">
    <citation type="submission" date="2016-08" db="EMBL/GenBank/DDBJ databases">
        <title>Orenia metallireducens sp. nov. strain Z6, a Novel Metal-reducing Firmicute from the Deep Subsurface.</title>
        <authorList>
            <person name="Maxim B.I."/>
            <person name="Kenneth K."/>
            <person name="Flynn T.M."/>
            <person name="Oloughlin E.J."/>
            <person name="Locke R.A."/>
            <person name="Weber J.R."/>
            <person name="Egan S.M."/>
            <person name="Mackie R.I."/>
            <person name="Cann I.K."/>
        </authorList>
    </citation>
    <scope>NUCLEOTIDE SEQUENCE [LARGE SCALE GENOMIC DNA]</scope>
    <source>
        <strain evidence="1 2">Z6</strain>
    </source>
</reference>
<dbReference type="OrthoDB" id="9812700at2"/>
<accession>A0A1C0A5P8</accession>
<keyword evidence="2" id="KW-1185">Reference proteome</keyword>
<evidence type="ECO:0000313" key="2">
    <source>
        <dbReference type="Proteomes" id="UP000093514"/>
    </source>
</evidence>
<dbReference type="Proteomes" id="UP000093514">
    <property type="component" value="Unassembled WGS sequence"/>
</dbReference>
<organism evidence="1 2">
    <name type="scientific">Orenia metallireducens</name>
    <dbReference type="NCBI Taxonomy" id="1413210"/>
    <lineage>
        <taxon>Bacteria</taxon>
        <taxon>Bacillati</taxon>
        <taxon>Bacillota</taxon>
        <taxon>Clostridia</taxon>
        <taxon>Halanaerobiales</taxon>
        <taxon>Halobacteroidaceae</taxon>
        <taxon>Orenia</taxon>
    </lineage>
</organism>
<dbReference type="EMBL" id="LWDV01000010">
    <property type="protein sequence ID" value="OCL25416.1"/>
    <property type="molecule type" value="Genomic_DNA"/>
</dbReference>
<protein>
    <recommendedName>
        <fullName evidence="3">DUF4912 domain-containing protein</fullName>
    </recommendedName>
</protein>
<dbReference type="AlphaFoldDB" id="A0A1C0A5P8"/>
<dbReference type="RefSeq" id="WP_068719328.1">
    <property type="nucleotide sequence ID" value="NZ_LWDV01000010.1"/>
</dbReference>
<reference evidence="2" key="1">
    <citation type="submission" date="2016-07" db="EMBL/GenBank/DDBJ databases">
        <authorList>
            <person name="Florea S."/>
            <person name="Webb J.S."/>
            <person name="Jaromczyk J."/>
            <person name="Schardl C.L."/>
        </authorList>
    </citation>
    <scope>NUCLEOTIDE SEQUENCE [LARGE SCALE GENOMIC DNA]</scope>
    <source>
        <strain evidence="2">Z6</strain>
    </source>
</reference>
<gene>
    <name evidence="1" type="ORF">U472_13795</name>
</gene>